<dbReference type="Proteomes" id="UP000324222">
    <property type="component" value="Unassembled WGS sequence"/>
</dbReference>
<evidence type="ECO:0000313" key="2">
    <source>
        <dbReference type="Proteomes" id="UP000324222"/>
    </source>
</evidence>
<evidence type="ECO:0000313" key="1">
    <source>
        <dbReference type="EMBL" id="MPC38763.1"/>
    </source>
</evidence>
<protein>
    <recommendedName>
        <fullName evidence="3">RNA-directed DNA polymerase from mobile element jockey</fullName>
    </recommendedName>
</protein>
<dbReference type="AlphaFoldDB" id="A0A5B7F0X9"/>
<dbReference type="EMBL" id="VSRR010004163">
    <property type="protein sequence ID" value="MPC38763.1"/>
    <property type="molecule type" value="Genomic_DNA"/>
</dbReference>
<reference evidence="1 2" key="1">
    <citation type="submission" date="2019-05" db="EMBL/GenBank/DDBJ databases">
        <title>Another draft genome of Portunus trituberculatus and its Hox gene families provides insights of decapod evolution.</title>
        <authorList>
            <person name="Jeong J.-H."/>
            <person name="Song I."/>
            <person name="Kim S."/>
            <person name="Choi T."/>
            <person name="Kim D."/>
            <person name="Ryu S."/>
            <person name="Kim W."/>
        </authorList>
    </citation>
    <scope>NUCLEOTIDE SEQUENCE [LARGE SCALE GENOMIC DNA]</scope>
    <source>
        <tissue evidence="1">Muscle</tissue>
    </source>
</reference>
<name>A0A5B7F0X9_PORTR</name>
<dbReference type="OrthoDB" id="6756650at2759"/>
<keyword evidence="2" id="KW-1185">Reference proteome</keyword>
<accession>A0A5B7F0X9</accession>
<proteinExistence type="predicted"/>
<gene>
    <name evidence="1" type="ORF">E2C01_032277</name>
</gene>
<organism evidence="1 2">
    <name type="scientific">Portunus trituberculatus</name>
    <name type="common">Swimming crab</name>
    <name type="synonym">Neptunus trituberculatus</name>
    <dbReference type="NCBI Taxonomy" id="210409"/>
    <lineage>
        <taxon>Eukaryota</taxon>
        <taxon>Metazoa</taxon>
        <taxon>Ecdysozoa</taxon>
        <taxon>Arthropoda</taxon>
        <taxon>Crustacea</taxon>
        <taxon>Multicrustacea</taxon>
        <taxon>Malacostraca</taxon>
        <taxon>Eumalacostraca</taxon>
        <taxon>Eucarida</taxon>
        <taxon>Decapoda</taxon>
        <taxon>Pleocyemata</taxon>
        <taxon>Brachyura</taxon>
        <taxon>Eubrachyura</taxon>
        <taxon>Portunoidea</taxon>
        <taxon>Portunidae</taxon>
        <taxon>Portuninae</taxon>
        <taxon>Portunus</taxon>
    </lineage>
</organism>
<comment type="caution">
    <text evidence="1">The sequence shown here is derived from an EMBL/GenBank/DDBJ whole genome shotgun (WGS) entry which is preliminary data.</text>
</comment>
<dbReference type="PANTHER" id="PTHR33395">
    <property type="entry name" value="TRANSCRIPTASE, PUTATIVE-RELATED-RELATED"/>
    <property type="match status" value="1"/>
</dbReference>
<evidence type="ECO:0008006" key="3">
    <source>
        <dbReference type="Google" id="ProtNLM"/>
    </source>
</evidence>
<dbReference type="PANTHER" id="PTHR33395:SF22">
    <property type="entry name" value="REVERSE TRANSCRIPTASE DOMAIN-CONTAINING PROTEIN"/>
    <property type="match status" value="1"/>
</dbReference>
<sequence>MYFTFVPGIMPSLFFNLPNTLSSIENVKIFQTPIPLHLAKNISNNFTSSFFPPLFHPDGTTAISSFSKGELFSQTFAHNSNLDDSGLVAPSPPPSDYFMSTIKILRNDVFHALAGLNPRKAYGPDGVPLFVLKNCASVLAPCLAKPFQHCLSTSTFPSCWKFAYIQTVPKKGDRSNPSNYRPIALISCLSIVF</sequence>